<name>A0A920CV37_9BACL</name>
<dbReference type="RefSeq" id="WP_213517283.1">
    <property type="nucleotide sequence ID" value="NZ_BOSE01000006.1"/>
</dbReference>
<dbReference type="InterPro" id="IPR021375">
    <property type="entry name" value="DUF2997"/>
</dbReference>
<evidence type="ECO:0000313" key="2">
    <source>
        <dbReference type="Proteomes" id="UP000683139"/>
    </source>
</evidence>
<protein>
    <recommendedName>
        <fullName evidence="3">DUF2997 domain-containing protein</fullName>
    </recommendedName>
</protein>
<dbReference type="Proteomes" id="UP000683139">
    <property type="component" value="Unassembled WGS sequence"/>
</dbReference>
<evidence type="ECO:0000313" key="1">
    <source>
        <dbReference type="EMBL" id="GIP17692.1"/>
    </source>
</evidence>
<gene>
    <name evidence="1" type="ORF">J40TS1_33340</name>
</gene>
<dbReference type="Pfam" id="PF11211">
    <property type="entry name" value="DUF2997"/>
    <property type="match status" value="1"/>
</dbReference>
<sequence>MSKKQIRVQIFADGQIKADVIGVKGKACMDYIDILEQLLDAETVDSEYTAEYYETELVDLRQQQKNMNNNY</sequence>
<dbReference type="AlphaFoldDB" id="A0A920CV37"/>
<dbReference type="EMBL" id="BOSE01000006">
    <property type="protein sequence ID" value="GIP17692.1"/>
    <property type="molecule type" value="Genomic_DNA"/>
</dbReference>
<proteinExistence type="predicted"/>
<evidence type="ECO:0008006" key="3">
    <source>
        <dbReference type="Google" id="ProtNLM"/>
    </source>
</evidence>
<organism evidence="1 2">
    <name type="scientific">Paenibacillus montaniterrae</name>
    <dbReference type="NCBI Taxonomy" id="429341"/>
    <lineage>
        <taxon>Bacteria</taxon>
        <taxon>Bacillati</taxon>
        <taxon>Bacillota</taxon>
        <taxon>Bacilli</taxon>
        <taxon>Bacillales</taxon>
        <taxon>Paenibacillaceae</taxon>
        <taxon>Paenibacillus</taxon>
    </lineage>
</organism>
<reference evidence="1" key="1">
    <citation type="submission" date="2021-03" db="EMBL/GenBank/DDBJ databases">
        <title>Antimicrobial resistance genes in bacteria isolated from Japanese honey, and their potential for conferring macrolide and lincosamide resistance in the American foulbrood pathogen Paenibacillus larvae.</title>
        <authorList>
            <person name="Okamoto M."/>
            <person name="Kumagai M."/>
            <person name="Kanamori H."/>
            <person name="Takamatsu D."/>
        </authorList>
    </citation>
    <scope>NUCLEOTIDE SEQUENCE</scope>
    <source>
        <strain evidence="1">J40TS1</strain>
    </source>
</reference>
<keyword evidence="2" id="KW-1185">Reference proteome</keyword>
<accession>A0A920CV37</accession>
<comment type="caution">
    <text evidence="1">The sequence shown here is derived from an EMBL/GenBank/DDBJ whole genome shotgun (WGS) entry which is preliminary data.</text>
</comment>